<dbReference type="AlphaFoldDB" id="A0AAD4V557"/>
<comment type="caution">
    <text evidence="1">The sequence shown here is derived from an EMBL/GenBank/DDBJ whole genome shotgun (WGS) entry which is preliminary data.</text>
</comment>
<organism evidence="1 2">
    <name type="scientific">Prunus dulcis</name>
    <name type="common">Almond</name>
    <name type="synonym">Amygdalus dulcis</name>
    <dbReference type="NCBI Taxonomy" id="3755"/>
    <lineage>
        <taxon>Eukaryota</taxon>
        <taxon>Viridiplantae</taxon>
        <taxon>Streptophyta</taxon>
        <taxon>Embryophyta</taxon>
        <taxon>Tracheophyta</taxon>
        <taxon>Spermatophyta</taxon>
        <taxon>Magnoliopsida</taxon>
        <taxon>eudicotyledons</taxon>
        <taxon>Gunneridae</taxon>
        <taxon>Pentapetalae</taxon>
        <taxon>rosids</taxon>
        <taxon>fabids</taxon>
        <taxon>Rosales</taxon>
        <taxon>Rosaceae</taxon>
        <taxon>Amygdaloideae</taxon>
        <taxon>Amygdaleae</taxon>
        <taxon>Prunus</taxon>
    </lineage>
</organism>
<keyword evidence="2" id="KW-1185">Reference proteome</keyword>
<sequence length="104" mass="12323">MDVERKENEDQEMVEYVRGDPYTKYEELKTTVEDEVLYGNDEYGDGECLEEFLKEIMEHPNDHEYMKRLAKLESAWKVGKTKLTFRDIDEVDAMVVTLPSFFKA</sequence>
<evidence type="ECO:0000313" key="2">
    <source>
        <dbReference type="Proteomes" id="UP001054821"/>
    </source>
</evidence>
<proteinExistence type="predicted"/>
<dbReference type="Proteomes" id="UP001054821">
    <property type="component" value="Chromosome 7"/>
</dbReference>
<protein>
    <submittedName>
        <fullName evidence="1">Uncharacterized protein</fullName>
    </submittedName>
</protein>
<gene>
    <name evidence="1" type="ORF">L3X38_037766</name>
</gene>
<accession>A0AAD4V557</accession>
<dbReference type="EMBL" id="JAJFAZ020000007">
    <property type="protein sequence ID" value="KAI5318058.1"/>
    <property type="molecule type" value="Genomic_DNA"/>
</dbReference>
<evidence type="ECO:0000313" key="1">
    <source>
        <dbReference type="EMBL" id="KAI5318058.1"/>
    </source>
</evidence>
<reference evidence="1 2" key="1">
    <citation type="journal article" date="2022" name="G3 (Bethesda)">
        <title>Whole-genome sequence and methylome profiling of the almond [Prunus dulcis (Mill.) D.A. Webb] cultivar 'Nonpareil'.</title>
        <authorList>
            <person name="D'Amico-Willman K.M."/>
            <person name="Ouma W.Z."/>
            <person name="Meulia T."/>
            <person name="Sideli G.M."/>
            <person name="Gradziel T.M."/>
            <person name="Fresnedo-Ramirez J."/>
        </authorList>
    </citation>
    <scope>NUCLEOTIDE SEQUENCE [LARGE SCALE GENOMIC DNA]</scope>
    <source>
        <strain evidence="1">Clone GOH B32 T37-40</strain>
    </source>
</reference>
<name>A0AAD4V557_PRUDU</name>